<keyword evidence="1" id="KW-0812">Transmembrane</keyword>
<protein>
    <recommendedName>
        <fullName evidence="4">YtxH domain-containing protein</fullName>
    </recommendedName>
</protein>
<name>A0A3E1NHP3_9BACT</name>
<keyword evidence="3" id="KW-1185">Reference proteome</keyword>
<accession>A0A3E1NHP3</accession>
<evidence type="ECO:0000313" key="2">
    <source>
        <dbReference type="EMBL" id="RFM27364.1"/>
    </source>
</evidence>
<proteinExistence type="predicted"/>
<dbReference type="EMBL" id="QTJU01000005">
    <property type="protein sequence ID" value="RFM27364.1"/>
    <property type="molecule type" value="Genomic_DNA"/>
</dbReference>
<evidence type="ECO:0008006" key="4">
    <source>
        <dbReference type="Google" id="ProtNLM"/>
    </source>
</evidence>
<dbReference type="AlphaFoldDB" id="A0A3E1NHP3"/>
<keyword evidence="1" id="KW-0472">Membrane</keyword>
<dbReference type="Proteomes" id="UP000261284">
    <property type="component" value="Unassembled WGS sequence"/>
</dbReference>
<organism evidence="2 3">
    <name type="scientific">Deminuibacter soli</name>
    <dbReference type="NCBI Taxonomy" id="2291815"/>
    <lineage>
        <taxon>Bacteria</taxon>
        <taxon>Pseudomonadati</taxon>
        <taxon>Bacteroidota</taxon>
        <taxon>Chitinophagia</taxon>
        <taxon>Chitinophagales</taxon>
        <taxon>Chitinophagaceae</taxon>
        <taxon>Deminuibacter</taxon>
    </lineage>
</organism>
<reference evidence="2 3" key="1">
    <citation type="submission" date="2018-08" db="EMBL/GenBank/DDBJ databases">
        <title>Chitinophagaceae sp. K23C18032701, a novel bacterium isolated from forest soil.</title>
        <authorList>
            <person name="Wang C."/>
        </authorList>
    </citation>
    <scope>NUCLEOTIDE SEQUENCE [LARGE SCALE GENOMIC DNA]</scope>
    <source>
        <strain evidence="2 3">K23C18032701</strain>
    </source>
</reference>
<gene>
    <name evidence="2" type="ORF">DXN05_15205</name>
</gene>
<feature type="transmembrane region" description="Helical" evidence="1">
    <location>
        <begin position="6"/>
        <end position="24"/>
    </location>
</feature>
<keyword evidence="1" id="KW-1133">Transmembrane helix</keyword>
<evidence type="ECO:0000256" key="1">
    <source>
        <dbReference type="SAM" id="Phobius"/>
    </source>
</evidence>
<evidence type="ECO:0000313" key="3">
    <source>
        <dbReference type="Proteomes" id="UP000261284"/>
    </source>
</evidence>
<sequence>MRNQKLAVSIAIGAAVVAAGVIFFRSKKGKEILSSVKDAASDASDEIRDHLASLSDKASATIKKGKEHLHNVTNKVKEQAL</sequence>
<dbReference type="Gene3D" id="6.10.280.100">
    <property type="match status" value="1"/>
</dbReference>
<comment type="caution">
    <text evidence="2">The sequence shown here is derived from an EMBL/GenBank/DDBJ whole genome shotgun (WGS) entry which is preliminary data.</text>
</comment>
<dbReference type="RefSeq" id="WP_116848122.1">
    <property type="nucleotide sequence ID" value="NZ_QTJU01000005.1"/>
</dbReference>